<dbReference type="PANTHER" id="PTHR28259">
    <property type="entry name" value="FLUORIDE EXPORT PROTEIN 1-RELATED"/>
    <property type="match status" value="1"/>
</dbReference>
<dbReference type="EMBL" id="HE978321">
    <property type="protein sequence ID" value="CCK71556.1"/>
    <property type="molecule type" value="Genomic_DNA"/>
</dbReference>
<feature type="transmembrane region" description="Helical" evidence="10">
    <location>
        <begin position="288"/>
        <end position="309"/>
    </location>
</feature>
<feature type="transmembrane region" description="Helical" evidence="10">
    <location>
        <begin position="362"/>
        <end position="385"/>
    </location>
</feature>
<feature type="region of interest" description="Disordered" evidence="9">
    <location>
        <begin position="1"/>
        <end position="26"/>
    </location>
</feature>
<evidence type="ECO:0000256" key="8">
    <source>
        <dbReference type="ARBA" id="ARBA00035585"/>
    </source>
</evidence>
<dbReference type="Proteomes" id="UP000006310">
    <property type="component" value="Chromosome 8"/>
</dbReference>
<dbReference type="eggNOG" id="ENOG502QT5F">
    <property type="taxonomic scope" value="Eukaryota"/>
</dbReference>
<feature type="transmembrane region" description="Helical" evidence="10">
    <location>
        <begin position="50"/>
        <end position="66"/>
    </location>
</feature>
<feature type="transmembrane region" description="Helical" evidence="10">
    <location>
        <begin position="116"/>
        <end position="140"/>
    </location>
</feature>
<dbReference type="RefSeq" id="XP_022465801.1">
    <property type="nucleotide sequence ID" value="XM_022609401.1"/>
</dbReference>
<dbReference type="GO" id="GO:0005886">
    <property type="term" value="C:plasma membrane"/>
    <property type="evidence" value="ECO:0007669"/>
    <property type="project" value="UniProtKB-SubCell"/>
</dbReference>
<dbReference type="GeneID" id="34527288"/>
<dbReference type="PANTHER" id="PTHR28259:SF1">
    <property type="entry name" value="FLUORIDE EXPORT PROTEIN 1-RELATED"/>
    <property type="match status" value="1"/>
</dbReference>
<feature type="transmembrane region" description="Helical" evidence="10">
    <location>
        <begin position="229"/>
        <end position="251"/>
    </location>
</feature>
<dbReference type="HOGENOM" id="CLU_030507_1_2_1"/>
<feature type="transmembrane region" description="Helical" evidence="10">
    <location>
        <begin position="258"/>
        <end position="276"/>
    </location>
</feature>
<evidence type="ECO:0000313" key="12">
    <source>
        <dbReference type="Proteomes" id="UP000006310"/>
    </source>
</evidence>
<dbReference type="AlphaFoldDB" id="J7S9K9"/>
<comment type="similarity">
    <text evidence="7">Belongs to the fluoride channel Fluc/FEX (TC 1.A.43) family.</text>
</comment>
<evidence type="ECO:0000256" key="3">
    <source>
        <dbReference type="ARBA" id="ARBA00022475"/>
    </source>
</evidence>
<evidence type="ECO:0000256" key="9">
    <source>
        <dbReference type="SAM" id="MobiDB-lite"/>
    </source>
</evidence>
<keyword evidence="3" id="KW-1003">Cell membrane</keyword>
<comment type="catalytic activity">
    <reaction evidence="8">
        <text>fluoride(in) = fluoride(out)</text>
        <dbReference type="Rhea" id="RHEA:76159"/>
        <dbReference type="ChEBI" id="CHEBI:17051"/>
    </reaction>
    <physiologicalReaction direction="left-to-right" evidence="8">
        <dbReference type="Rhea" id="RHEA:76160"/>
    </physiologicalReaction>
</comment>
<dbReference type="OMA" id="CYDLQHV"/>
<feature type="compositionally biased region" description="Polar residues" evidence="9">
    <location>
        <begin position="1"/>
        <end position="11"/>
    </location>
</feature>
<evidence type="ECO:0000256" key="2">
    <source>
        <dbReference type="ARBA" id="ARBA00004651"/>
    </source>
</evidence>
<accession>J7S9K9</accession>
<reference evidence="11 12" key="1">
    <citation type="journal article" date="2011" name="Proc. Natl. Acad. Sci. U.S.A.">
        <title>Evolutionary erosion of yeast sex chromosomes by mating-type switching accidents.</title>
        <authorList>
            <person name="Gordon J.L."/>
            <person name="Armisen D."/>
            <person name="Proux-Wera E."/>
            <person name="Oheigeartaigh S.S."/>
            <person name="Byrne K.P."/>
            <person name="Wolfe K.H."/>
        </authorList>
    </citation>
    <scope>NUCLEOTIDE SEQUENCE [LARGE SCALE GENOMIC DNA]</scope>
    <source>
        <strain evidence="12">ATCC MYA-139 / BCRC 22969 / CBS 8797 / CCRC 22969 / KCTC 17520 / NBRC 10181 / NCYC 3082</strain>
    </source>
</reference>
<keyword evidence="5 10" id="KW-1133">Transmembrane helix</keyword>
<proteinExistence type="inferred from homology"/>
<evidence type="ECO:0000256" key="4">
    <source>
        <dbReference type="ARBA" id="ARBA00022692"/>
    </source>
</evidence>
<dbReference type="STRING" id="1071383.J7S9K9"/>
<evidence type="ECO:0008006" key="13">
    <source>
        <dbReference type="Google" id="ProtNLM"/>
    </source>
</evidence>
<evidence type="ECO:0000256" key="6">
    <source>
        <dbReference type="ARBA" id="ARBA00023136"/>
    </source>
</evidence>
<evidence type="ECO:0000256" key="1">
    <source>
        <dbReference type="ARBA" id="ARBA00002598"/>
    </source>
</evidence>
<dbReference type="KEGG" id="kng:KNAG_0H01430"/>
<keyword evidence="6 10" id="KW-0472">Membrane</keyword>
<dbReference type="GO" id="GO:1903425">
    <property type="term" value="F:fluoride transmembrane transporter activity"/>
    <property type="evidence" value="ECO:0007669"/>
    <property type="project" value="TreeGrafter"/>
</dbReference>
<comment type="subcellular location">
    <subcellularLocation>
        <location evidence="2">Cell membrane</location>
        <topology evidence="2">Multi-pass membrane protein</topology>
    </subcellularLocation>
</comment>
<protein>
    <recommendedName>
        <fullName evidence="13">Fluoride export protein 1</fullName>
    </recommendedName>
</protein>
<organism evidence="11 12">
    <name type="scientific">Huiozyma naganishii (strain ATCC MYA-139 / BCRC 22969 / CBS 8797 / KCTC 17520 / NBRC 10181 / NCYC 3082 / Yp74L-3)</name>
    <name type="common">Yeast</name>
    <name type="synonym">Kazachstania naganishii</name>
    <dbReference type="NCBI Taxonomy" id="1071383"/>
    <lineage>
        <taxon>Eukaryota</taxon>
        <taxon>Fungi</taxon>
        <taxon>Dikarya</taxon>
        <taxon>Ascomycota</taxon>
        <taxon>Saccharomycotina</taxon>
        <taxon>Saccharomycetes</taxon>
        <taxon>Saccharomycetales</taxon>
        <taxon>Saccharomycetaceae</taxon>
        <taxon>Huiozyma</taxon>
    </lineage>
</organism>
<evidence type="ECO:0000256" key="5">
    <source>
        <dbReference type="ARBA" id="ARBA00022989"/>
    </source>
</evidence>
<reference evidence="12" key="2">
    <citation type="submission" date="2012-08" db="EMBL/GenBank/DDBJ databases">
        <title>Genome sequence of Kazachstania naganishii.</title>
        <authorList>
            <person name="Gordon J.L."/>
            <person name="Armisen D."/>
            <person name="Proux-Wera E."/>
            <person name="OhEigeartaigh S.S."/>
            <person name="Byrne K.P."/>
            <person name="Wolfe K.H."/>
        </authorList>
    </citation>
    <scope>NUCLEOTIDE SEQUENCE [LARGE SCALE GENOMIC DNA]</scope>
    <source>
        <strain evidence="12">ATCC MYA-139 / BCRC 22969 / CBS 8797 / CCRC 22969 / KCTC 17520 / NBRC 10181 / NCYC 3082</strain>
    </source>
</reference>
<dbReference type="Pfam" id="PF02537">
    <property type="entry name" value="CRCB"/>
    <property type="match status" value="2"/>
</dbReference>
<dbReference type="OrthoDB" id="409792at2759"/>
<evidence type="ECO:0000313" key="11">
    <source>
        <dbReference type="EMBL" id="CCK71556.1"/>
    </source>
</evidence>
<name>J7S9K9_HUIN7</name>
<sequence length="394" mass="43318">MNKQASDGTSTDDLERTGGQGQNSVQRAVHNDAAMATSLWKKWMTRDSKVHFLLVFSTGSILGTYVRVGIEALTKYKYSFTAEGSSLWPNFVACLLMGALQILNGPENSWFTECPYLYTGLTTGFCGACSSYSSMVLEMMHYSTSLNRININEHVKLPNRAYGIMEFLSVLLSHLFISFGAYIWGRALAEQLAAAVTTSRDSEKSEDSSDTPHPTPVVAHHTVLKYVKWLNMVFAAATIPLIALLIVLACVYNNYSRAVWTLPPLFGIFGSLLRHHLSLSFNSGNVRFPHGTFIANQLGVILICVFDMVQRGKKNGHSNTPIITSVTACRVVSALSNGFCGCLSTLSTFMNEGYRLGFRGSLFYYSVSFGVSYIVCIIMLGSLAWSRGLTVPVC</sequence>
<feature type="transmembrane region" description="Helical" evidence="10">
    <location>
        <begin position="161"/>
        <end position="184"/>
    </location>
</feature>
<comment type="function">
    <text evidence="1">Fluoride channel required for the rapid expulsion of cytoplasmic fluoride.</text>
</comment>
<evidence type="ECO:0000256" key="7">
    <source>
        <dbReference type="ARBA" id="ARBA00035120"/>
    </source>
</evidence>
<keyword evidence="4 10" id="KW-0812">Transmembrane</keyword>
<evidence type="ECO:0000256" key="10">
    <source>
        <dbReference type="SAM" id="Phobius"/>
    </source>
</evidence>
<dbReference type="InterPro" id="IPR003691">
    <property type="entry name" value="FluC"/>
</dbReference>
<keyword evidence="12" id="KW-1185">Reference proteome</keyword>
<gene>
    <name evidence="11" type="primary">KNAG0H01430</name>
    <name evidence="11" type="ordered locus">KNAG_0H01430</name>
</gene>